<dbReference type="GO" id="GO:0043138">
    <property type="term" value="F:3'-5' DNA helicase activity"/>
    <property type="evidence" value="ECO:0007669"/>
    <property type="project" value="TreeGrafter"/>
</dbReference>
<organism evidence="6 7">
    <name type="scientific">Gymnopus androsaceus JB14</name>
    <dbReference type="NCBI Taxonomy" id="1447944"/>
    <lineage>
        <taxon>Eukaryota</taxon>
        <taxon>Fungi</taxon>
        <taxon>Dikarya</taxon>
        <taxon>Basidiomycota</taxon>
        <taxon>Agaricomycotina</taxon>
        <taxon>Agaricomycetes</taxon>
        <taxon>Agaricomycetidae</taxon>
        <taxon>Agaricales</taxon>
        <taxon>Marasmiineae</taxon>
        <taxon>Omphalotaceae</taxon>
        <taxon>Gymnopus</taxon>
    </lineage>
</organism>
<dbReference type="OrthoDB" id="18781at2759"/>
<feature type="compositionally biased region" description="Basic and acidic residues" evidence="3">
    <location>
        <begin position="16"/>
        <end position="28"/>
    </location>
</feature>
<evidence type="ECO:0000259" key="5">
    <source>
        <dbReference type="PROSITE" id="PS51194"/>
    </source>
</evidence>
<dbReference type="Pfam" id="PF00270">
    <property type="entry name" value="DEAD"/>
    <property type="match status" value="1"/>
</dbReference>
<dbReference type="GO" id="GO:0036297">
    <property type="term" value="P:interstrand cross-link repair"/>
    <property type="evidence" value="ECO:0007669"/>
    <property type="project" value="TreeGrafter"/>
</dbReference>
<dbReference type="InterPro" id="IPR011545">
    <property type="entry name" value="DEAD/DEAH_box_helicase_dom"/>
</dbReference>
<dbReference type="InterPro" id="IPR018973">
    <property type="entry name" value="MZB"/>
</dbReference>
<dbReference type="SUPFAM" id="SSF46785">
    <property type="entry name" value="Winged helix' DNA-binding domain"/>
    <property type="match status" value="1"/>
</dbReference>
<keyword evidence="7" id="KW-1185">Reference proteome</keyword>
<proteinExistence type="predicted"/>
<feature type="domain" description="Helicase ATP-binding" evidence="4">
    <location>
        <begin position="329"/>
        <end position="512"/>
    </location>
</feature>
<dbReference type="PANTHER" id="PTHR47957:SF3">
    <property type="entry name" value="ATP-DEPENDENT HELICASE HRQ1"/>
    <property type="match status" value="1"/>
</dbReference>
<evidence type="ECO:0000313" key="6">
    <source>
        <dbReference type="EMBL" id="KAE9407077.1"/>
    </source>
</evidence>
<dbReference type="InterPro" id="IPR014939">
    <property type="entry name" value="CDT1_Gemini-bd-like"/>
</dbReference>
<dbReference type="PANTHER" id="PTHR47957">
    <property type="entry name" value="ATP-DEPENDENT HELICASE HRQ1"/>
    <property type="match status" value="1"/>
</dbReference>
<dbReference type="Pfam" id="PF22982">
    <property type="entry name" value="WHD_HRQ1"/>
    <property type="match status" value="1"/>
</dbReference>
<dbReference type="SMART" id="SM01075">
    <property type="entry name" value="CDT1"/>
    <property type="match status" value="1"/>
</dbReference>
<name>A0A6A4ID63_9AGAR</name>
<dbReference type="SUPFAM" id="SSF52540">
    <property type="entry name" value="P-loop containing nucleoside triphosphate hydrolases"/>
    <property type="match status" value="1"/>
</dbReference>
<evidence type="ECO:0000259" key="4">
    <source>
        <dbReference type="PROSITE" id="PS51192"/>
    </source>
</evidence>
<dbReference type="PROSITE" id="PS51194">
    <property type="entry name" value="HELICASE_CTER"/>
    <property type="match status" value="1"/>
</dbReference>
<evidence type="ECO:0000313" key="7">
    <source>
        <dbReference type="Proteomes" id="UP000799118"/>
    </source>
</evidence>
<evidence type="ECO:0000256" key="2">
    <source>
        <dbReference type="ARBA" id="ARBA00022840"/>
    </source>
</evidence>
<dbReference type="Pfam" id="PF00271">
    <property type="entry name" value="Helicase_C"/>
    <property type="match status" value="1"/>
</dbReference>
<accession>A0A6A4ID63</accession>
<gene>
    <name evidence="6" type="ORF">BT96DRAFT_1014474</name>
</gene>
<protein>
    <submittedName>
        <fullName evidence="6">P-loop containing nucleoside triphosphate hydrolase protein</fullName>
    </submittedName>
</protein>
<reference evidence="6" key="1">
    <citation type="journal article" date="2019" name="Environ. Microbiol.">
        <title>Fungal ecological strategies reflected in gene transcription - a case study of two litter decomposers.</title>
        <authorList>
            <person name="Barbi F."/>
            <person name="Kohler A."/>
            <person name="Barry K."/>
            <person name="Baskaran P."/>
            <person name="Daum C."/>
            <person name="Fauchery L."/>
            <person name="Ihrmark K."/>
            <person name="Kuo A."/>
            <person name="LaButti K."/>
            <person name="Lipzen A."/>
            <person name="Morin E."/>
            <person name="Grigoriev I.V."/>
            <person name="Henrissat B."/>
            <person name="Lindahl B."/>
            <person name="Martin F."/>
        </authorList>
    </citation>
    <scope>NUCLEOTIDE SEQUENCE</scope>
    <source>
        <strain evidence="6">JB14</strain>
    </source>
</reference>
<dbReference type="InterPro" id="IPR027417">
    <property type="entry name" value="P-loop_NTPase"/>
</dbReference>
<sequence length="1082" mass="121567">MSDKDPGPSSRKSKKHTLDDTEGKHVEDVVEVKVKKPKTTKSKGKQKVQRNYDHWPEYLHSLFKVYKALNTVLAFVTSRKQLGTTFPSIRSTVENITKQPLNMSQVAELKALLPEIITFSYVPRNQIRVNVADKASDEPDFSACMEPKDSRLGLTNEVEPEHVLLLEFAESWKGTPGGTSASQNAPLIPATRTAAATKKLVEKRNDRFVKAVDELLAATPAADDSVALLQAAARDHIPVNPDHRGDYLTVDETGHMPVPSPEDRASVHDILVELEGQRWYKDQIVERRTIDAREGQTGQLTQPLSTSIQQALKNSRNITSLYSHQAAAIDGLDSGKDVIVSTSTASGKSVIYQVPLLRFLEKEPRTKAIFVYPTKALAQDQKTALEKLLQACPGLEHIQVSTYDGDTPTEMRAGIRASASVIFTNFDMIHASILPHEEIWRSFLKHLKLFVADELHYYTGTFGSHVAQIMRRFRRICAAIGNHCTRFVSCSATVSNPLAHMVNIFGLDAAQIKVVTEDGAPTGLKEFLIWRSPYVDDLSPEIGRQASMVQATALFRFLMKRGIRVILFCKIRKVCELAMKTLRTELSSEGRHDILDRVQSYRGGYSAEERRRIEHDAFSGHLLGIVATNALELGVDIGALDAVLMLGFPVNLASFRQQAGRAGRRKRDSLAVFIAEGLPIDQYYLNNPKELFDKGTDDLVVDLDNKIILEAHLQCAALEMPVCLKDEQYFGPLLKEICKTKLHRDHEGWYHPHNKYLPSPSRHVSIRGVQEDKYVLVDITKSLESAKILEEIEVSRAVFEAYEGGVFIHQGKPFIVQELNHDTKLVKLIQVDVNWTTKQRDFTDVNALQTYRIRKIQRSPHHAYYGRVEIFCQVFGFYKMRHNVILDVVDVESNPWIHETTGLWIDIPNFVLEMLREKGIKPARGIHSAEHAFMNQFSLASDLRTECKAEEKEYLKKESRRKRPARLIIYDPMGQGSGVSVKAFERVSDILYKAYAAVENCECEEGCAKCILSSLCKEGNTVNSKAGALAILKSILDIEIDPDTIPYETDERKLKGHDSIVSASPVHTKTAQKLPVECVDDK</sequence>
<dbReference type="CDD" id="cd18797">
    <property type="entry name" value="SF2_C_Hrq"/>
    <property type="match status" value="1"/>
</dbReference>
<dbReference type="SMART" id="SM00490">
    <property type="entry name" value="HELICc"/>
    <property type="match status" value="1"/>
</dbReference>
<dbReference type="GO" id="GO:0005634">
    <property type="term" value="C:nucleus"/>
    <property type="evidence" value="ECO:0007669"/>
    <property type="project" value="TreeGrafter"/>
</dbReference>
<evidence type="ECO:0000256" key="1">
    <source>
        <dbReference type="ARBA" id="ARBA00022741"/>
    </source>
</evidence>
<dbReference type="CDD" id="cd17923">
    <property type="entry name" value="DEXHc_Hrq1-like"/>
    <property type="match status" value="1"/>
</dbReference>
<dbReference type="Proteomes" id="UP000799118">
    <property type="component" value="Unassembled WGS sequence"/>
</dbReference>
<dbReference type="Pfam" id="PF08839">
    <property type="entry name" value="CDT1"/>
    <property type="match status" value="1"/>
</dbReference>
<dbReference type="InterPro" id="IPR055227">
    <property type="entry name" value="HRQ1_WHD"/>
</dbReference>
<dbReference type="GO" id="GO:0005524">
    <property type="term" value="F:ATP binding"/>
    <property type="evidence" value="ECO:0007669"/>
    <property type="project" value="UniProtKB-KW"/>
</dbReference>
<dbReference type="Pfam" id="PF09369">
    <property type="entry name" value="MZB"/>
    <property type="match status" value="1"/>
</dbReference>
<dbReference type="SMART" id="SM00487">
    <property type="entry name" value="DEXDc"/>
    <property type="match status" value="1"/>
</dbReference>
<dbReference type="InterPro" id="IPR036390">
    <property type="entry name" value="WH_DNA-bd_sf"/>
</dbReference>
<dbReference type="Gene3D" id="3.40.50.300">
    <property type="entry name" value="P-loop containing nucleotide triphosphate hydrolases"/>
    <property type="match status" value="2"/>
</dbReference>
<dbReference type="GO" id="GO:0003676">
    <property type="term" value="F:nucleic acid binding"/>
    <property type="evidence" value="ECO:0007669"/>
    <property type="project" value="InterPro"/>
</dbReference>
<dbReference type="GO" id="GO:0006289">
    <property type="term" value="P:nucleotide-excision repair"/>
    <property type="evidence" value="ECO:0007669"/>
    <property type="project" value="TreeGrafter"/>
</dbReference>
<keyword evidence="1" id="KW-0547">Nucleotide-binding</keyword>
<dbReference type="EMBL" id="ML769398">
    <property type="protein sequence ID" value="KAE9407077.1"/>
    <property type="molecule type" value="Genomic_DNA"/>
</dbReference>
<keyword evidence="2" id="KW-0067">ATP-binding</keyword>
<dbReference type="PROSITE" id="PS51192">
    <property type="entry name" value="HELICASE_ATP_BIND_1"/>
    <property type="match status" value="1"/>
</dbReference>
<dbReference type="InterPro" id="IPR014001">
    <property type="entry name" value="Helicase_ATP-bd"/>
</dbReference>
<dbReference type="InterPro" id="IPR001650">
    <property type="entry name" value="Helicase_C-like"/>
</dbReference>
<feature type="domain" description="Helicase C-terminal" evidence="5">
    <location>
        <begin position="550"/>
        <end position="707"/>
    </location>
</feature>
<keyword evidence="6" id="KW-0378">Hydrolase</keyword>
<dbReference type="GO" id="GO:0016787">
    <property type="term" value="F:hydrolase activity"/>
    <property type="evidence" value="ECO:0007669"/>
    <property type="project" value="UniProtKB-KW"/>
</dbReference>
<dbReference type="AlphaFoldDB" id="A0A6A4ID63"/>
<evidence type="ECO:0000256" key="3">
    <source>
        <dbReference type="SAM" id="MobiDB-lite"/>
    </source>
</evidence>
<feature type="region of interest" description="Disordered" evidence="3">
    <location>
        <begin position="1"/>
        <end position="28"/>
    </location>
</feature>